<accession>A0A364K6M9</accession>
<sequence length="86" mass="9998">MLWRIESFLCLGLNGLGDIAEAHVIALEKAFGWKKKTQEQKGYQILVKENGEWKEKMLTANCSMVIDIITELINLREHEILIKRKK</sequence>
<gene>
    <name evidence="1" type="ORF">DL897_07660</name>
</gene>
<reference evidence="1 2" key="2">
    <citation type="submission" date="2018-06" db="EMBL/GenBank/DDBJ databases">
        <authorList>
            <person name="Zhirakovskaya E."/>
        </authorList>
    </citation>
    <scope>NUCLEOTIDE SEQUENCE [LARGE SCALE GENOMIC DNA]</scope>
    <source>
        <strain evidence="1 2">FBKL4.011</strain>
    </source>
</reference>
<keyword evidence="2" id="KW-1185">Reference proteome</keyword>
<dbReference type="RefSeq" id="WP_113658552.1">
    <property type="nucleotide sequence ID" value="NZ_KZ845665.1"/>
</dbReference>
<dbReference type="Proteomes" id="UP000251213">
    <property type="component" value="Unassembled WGS sequence"/>
</dbReference>
<reference evidence="1 2" key="1">
    <citation type="submission" date="2018-06" db="EMBL/GenBank/DDBJ databases">
        <title>Thermoflavimicrobium daqus sp. nov., a thermophilic microbe isolated from Moutai-flavour Daqu.</title>
        <authorList>
            <person name="Wang X."/>
            <person name="Zhou H."/>
        </authorList>
    </citation>
    <scope>NUCLEOTIDE SEQUENCE [LARGE SCALE GENOMIC DNA]</scope>
    <source>
        <strain evidence="1 2">FBKL4.011</strain>
    </source>
</reference>
<comment type="caution">
    <text evidence="1">The sequence shown here is derived from an EMBL/GenBank/DDBJ whole genome shotgun (WGS) entry which is preliminary data.</text>
</comment>
<protein>
    <submittedName>
        <fullName evidence="1">Uncharacterized protein</fullName>
    </submittedName>
</protein>
<name>A0A364K6M9_9BACL</name>
<dbReference type="AlphaFoldDB" id="A0A364K6M9"/>
<evidence type="ECO:0000313" key="2">
    <source>
        <dbReference type="Proteomes" id="UP000251213"/>
    </source>
</evidence>
<dbReference type="EMBL" id="QJKK01000003">
    <property type="protein sequence ID" value="RAL25938.1"/>
    <property type="molecule type" value="Genomic_DNA"/>
</dbReference>
<proteinExistence type="predicted"/>
<evidence type="ECO:0000313" key="1">
    <source>
        <dbReference type="EMBL" id="RAL25938.1"/>
    </source>
</evidence>
<organism evidence="1 2">
    <name type="scientific">Thermoflavimicrobium daqui</name>
    <dbReference type="NCBI Taxonomy" id="2137476"/>
    <lineage>
        <taxon>Bacteria</taxon>
        <taxon>Bacillati</taxon>
        <taxon>Bacillota</taxon>
        <taxon>Bacilli</taxon>
        <taxon>Bacillales</taxon>
        <taxon>Thermoactinomycetaceae</taxon>
        <taxon>Thermoflavimicrobium</taxon>
    </lineage>
</organism>